<sequence length="259" mass="29844">MLERFRSFIADAAAAAANVSGAPTIDIDEPRSSQQNNNTDRKAIRNGVSRAEQEKTRVEVPKEGDQLKLTELFNVLRVKKPSEEVPLPETQVRKVTSRRYSESDSDSSSNSDVEVRSSSTGFSMTESEFDTRRIDSPIIEETVSPRRMESPLKLRDSPTDLESTHRFTSEHSERHESHQKFHLQFQNESHPQHTESLREEKVSENLSEHVVKTKESLDQKRQIEKSKSPSLEYIRINENQMVVRPKTRDRARKPDENMK</sequence>
<keyword evidence="3" id="KW-1185">Reference proteome</keyword>
<feature type="compositionally biased region" description="Basic and acidic residues" evidence="1">
    <location>
        <begin position="143"/>
        <end position="179"/>
    </location>
</feature>
<feature type="region of interest" description="Disordered" evidence="1">
    <location>
        <begin position="19"/>
        <end position="64"/>
    </location>
</feature>
<gene>
    <name evidence="2" type="ORF">MAR_018556</name>
</gene>
<name>A0ABY7EF07_MYAAR</name>
<reference evidence="2" key="1">
    <citation type="submission" date="2022-11" db="EMBL/GenBank/DDBJ databases">
        <title>Centuries of genome instability and evolution in soft-shell clam transmissible cancer (bioRxiv).</title>
        <authorList>
            <person name="Hart S.F.M."/>
            <person name="Yonemitsu M.A."/>
            <person name="Giersch R.M."/>
            <person name="Beal B.F."/>
            <person name="Arriagada G."/>
            <person name="Davis B.W."/>
            <person name="Ostrander E.A."/>
            <person name="Goff S.P."/>
            <person name="Metzger M.J."/>
        </authorList>
    </citation>
    <scope>NUCLEOTIDE SEQUENCE</scope>
    <source>
        <strain evidence="2">MELC-2E11</strain>
        <tissue evidence="2">Siphon/mantle</tissue>
    </source>
</reference>
<dbReference type="Proteomes" id="UP001164746">
    <property type="component" value="Chromosome 6"/>
</dbReference>
<protein>
    <submittedName>
        <fullName evidence="2">Uncharacterized protein</fullName>
    </submittedName>
</protein>
<evidence type="ECO:0000313" key="3">
    <source>
        <dbReference type="Proteomes" id="UP001164746"/>
    </source>
</evidence>
<evidence type="ECO:0000313" key="2">
    <source>
        <dbReference type="EMBL" id="WAR08598.1"/>
    </source>
</evidence>
<accession>A0ABY7EF07</accession>
<dbReference type="EMBL" id="CP111017">
    <property type="protein sequence ID" value="WAR08598.1"/>
    <property type="molecule type" value="Genomic_DNA"/>
</dbReference>
<feature type="non-terminal residue" evidence="2">
    <location>
        <position position="1"/>
    </location>
</feature>
<feature type="compositionally biased region" description="Basic and acidic residues" evidence="1">
    <location>
        <begin position="51"/>
        <end position="64"/>
    </location>
</feature>
<proteinExistence type="predicted"/>
<feature type="compositionally biased region" description="Basic and acidic residues" evidence="1">
    <location>
        <begin position="246"/>
        <end position="259"/>
    </location>
</feature>
<feature type="compositionally biased region" description="Low complexity" evidence="1">
    <location>
        <begin position="106"/>
        <end position="119"/>
    </location>
</feature>
<feature type="compositionally biased region" description="Basic and acidic residues" evidence="1">
    <location>
        <begin position="190"/>
        <end position="227"/>
    </location>
</feature>
<organism evidence="2 3">
    <name type="scientific">Mya arenaria</name>
    <name type="common">Soft-shell clam</name>
    <dbReference type="NCBI Taxonomy" id="6604"/>
    <lineage>
        <taxon>Eukaryota</taxon>
        <taxon>Metazoa</taxon>
        <taxon>Spiralia</taxon>
        <taxon>Lophotrochozoa</taxon>
        <taxon>Mollusca</taxon>
        <taxon>Bivalvia</taxon>
        <taxon>Autobranchia</taxon>
        <taxon>Heteroconchia</taxon>
        <taxon>Euheterodonta</taxon>
        <taxon>Imparidentia</taxon>
        <taxon>Neoheterodontei</taxon>
        <taxon>Myida</taxon>
        <taxon>Myoidea</taxon>
        <taxon>Myidae</taxon>
        <taxon>Mya</taxon>
    </lineage>
</organism>
<evidence type="ECO:0000256" key="1">
    <source>
        <dbReference type="SAM" id="MobiDB-lite"/>
    </source>
</evidence>
<feature type="region of interest" description="Disordered" evidence="1">
    <location>
        <begin position="78"/>
        <end position="259"/>
    </location>
</feature>